<comment type="similarity">
    <text evidence="4">Belongs to the purine/pyrimidine phosphoribosyltransferase family.</text>
</comment>
<dbReference type="Gene3D" id="3.40.50.2020">
    <property type="match status" value="1"/>
</dbReference>
<accession>A0A0W8G6Y0</accession>
<dbReference type="EMBL" id="LNQE01000182">
    <property type="protein sequence ID" value="KUG28754.1"/>
    <property type="molecule type" value="Genomic_DNA"/>
</dbReference>
<comment type="caution">
    <text evidence="14">The sequence shown here is derived from an EMBL/GenBank/DDBJ whole genome shotgun (WGS) entry which is preliminary data.</text>
</comment>
<keyword evidence="9" id="KW-0479">Metal-binding</keyword>
<keyword evidence="12" id="KW-0460">Magnesium</keyword>
<dbReference type="GO" id="GO:0032264">
    <property type="term" value="P:IMP salvage"/>
    <property type="evidence" value="ECO:0007669"/>
    <property type="project" value="TreeGrafter"/>
</dbReference>
<dbReference type="InterPro" id="IPR050408">
    <property type="entry name" value="HGPRT"/>
</dbReference>
<proteinExistence type="inferred from homology"/>
<dbReference type="Pfam" id="PF00156">
    <property type="entry name" value="Pribosyltran"/>
    <property type="match status" value="1"/>
</dbReference>
<keyword evidence="11" id="KW-0547">Nucleotide-binding</keyword>
<protein>
    <recommendedName>
        <fullName evidence="5">hypoxanthine phosphoribosyltransferase</fullName>
        <ecNumber evidence="5">2.4.2.8</ecNumber>
    </recommendedName>
</protein>
<dbReference type="PANTHER" id="PTHR43340">
    <property type="entry name" value="HYPOXANTHINE-GUANINE PHOSPHORIBOSYLTRANSFERASE"/>
    <property type="match status" value="1"/>
</dbReference>
<comment type="subcellular location">
    <subcellularLocation>
        <location evidence="2">Cytoplasm</location>
    </subcellularLocation>
</comment>
<feature type="domain" description="Phosphoribosyltransferase" evidence="13">
    <location>
        <begin position="21"/>
        <end position="163"/>
    </location>
</feature>
<evidence type="ECO:0000256" key="3">
    <source>
        <dbReference type="ARBA" id="ARBA00004669"/>
    </source>
</evidence>
<evidence type="ECO:0000256" key="12">
    <source>
        <dbReference type="ARBA" id="ARBA00022842"/>
    </source>
</evidence>
<dbReference type="InterPro" id="IPR000836">
    <property type="entry name" value="PRTase_dom"/>
</dbReference>
<evidence type="ECO:0000313" key="14">
    <source>
        <dbReference type="EMBL" id="KUG28754.1"/>
    </source>
</evidence>
<evidence type="ECO:0000256" key="7">
    <source>
        <dbReference type="ARBA" id="ARBA00022676"/>
    </source>
</evidence>
<keyword evidence="8 14" id="KW-0808">Transferase</keyword>
<evidence type="ECO:0000256" key="6">
    <source>
        <dbReference type="ARBA" id="ARBA00022490"/>
    </source>
</evidence>
<dbReference type="InterPro" id="IPR029057">
    <property type="entry name" value="PRTase-like"/>
</dbReference>
<evidence type="ECO:0000259" key="13">
    <source>
        <dbReference type="Pfam" id="PF00156"/>
    </source>
</evidence>
<dbReference type="GO" id="GO:0005829">
    <property type="term" value="C:cytosol"/>
    <property type="evidence" value="ECO:0007669"/>
    <property type="project" value="TreeGrafter"/>
</dbReference>
<organism evidence="14">
    <name type="scientific">hydrocarbon metagenome</name>
    <dbReference type="NCBI Taxonomy" id="938273"/>
    <lineage>
        <taxon>unclassified sequences</taxon>
        <taxon>metagenomes</taxon>
        <taxon>ecological metagenomes</taxon>
    </lineage>
</organism>
<dbReference type="PANTHER" id="PTHR43340:SF1">
    <property type="entry name" value="HYPOXANTHINE PHOSPHORIBOSYLTRANSFERASE"/>
    <property type="match status" value="1"/>
</dbReference>
<evidence type="ECO:0000256" key="5">
    <source>
        <dbReference type="ARBA" id="ARBA00011895"/>
    </source>
</evidence>
<comment type="pathway">
    <text evidence="3">Purine metabolism; IMP biosynthesis via salvage pathway; IMP from hypoxanthine: step 1/1.</text>
</comment>
<dbReference type="GO" id="GO:0046100">
    <property type="term" value="P:hypoxanthine metabolic process"/>
    <property type="evidence" value="ECO:0007669"/>
    <property type="project" value="TreeGrafter"/>
</dbReference>
<keyword evidence="10" id="KW-0660">Purine salvage</keyword>
<evidence type="ECO:0000256" key="9">
    <source>
        <dbReference type="ARBA" id="ARBA00022723"/>
    </source>
</evidence>
<dbReference type="GO" id="GO:0006166">
    <property type="term" value="P:purine ribonucleoside salvage"/>
    <property type="evidence" value="ECO:0007669"/>
    <property type="project" value="UniProtKB-KW"/>
</dbReference>
<keyword evidence="7 14" id="KW-0328">Glycosyltransferase</keyword>
<dbReference type="EC" id="2.4.2.8" evidence="5"/>
<comment type="cofactor">
    <cofactor evidence="1">
        <name>Mg(2+)</name>
        <dbReference type="ChEBI" id="CHEBI:18420"/>
    </cofactor>
</comment>
<gene>
    <name evidence="14" type="ORF">ASZ90_001370</name>
</gene>
<evidence type="ECO:0000256" key="4">
    <source>
        <dbReference type="ARBA" id="ARBA00008391"/>
    </source>
</evidence>
<sequence>MGRDMDEVLREVLGEAVVAGRVAEMAGEIAHHYDDAEPPVAICVLKGAVYFFTDLTRHFPFSPQLEFVRIASYGAGTSPGADLRFLVDVDCPLEGRHVLVVEDIVDTGRTTAKLLEVFSARNPKTLRMCALIDKPLRREVDVRVDFVGFTSRDGYLVGYGMDFAERYRQLPGVWEMQRV</sequence>
<name>A0A0W8G6Y0_9ZZZZ</name>
<dbReference type="CDD" id="cd06223">
    <property type="entry name" value="PRTases_typeI"/>
    <property type="match status" value="1"/>
</dbReference>
<dbReference type="GO" id="GO:0032263">
    <property type="term" value="P:GMP salvage"/>
    <property type="evidence" value="ECO:0007669"/>
    <property type="project" value="TreeGrafter"/>
</dbReference>
<evidence type="ECO:0000256" key="1">
    <source>
        <dbReference type="ARBA" id="ARBA00001946"/>
    </source>
</evidence>
<keyword evidence="6" id="KW-0963">Cytoplasm</keyword>
<evidence type="ECO:0000256" key="10">
    <source>
        <dbReference type="ARBA" id="ARBA00022726"/>
    </source>
</evidence>
<evidence type="ECO:0000256" key="2">
    <source>
        <dbReference type="ARBA" id="ARBA00004496"/>
    </source>
</evidence>
<evidence type="ECO:0000256" key="11">
    <source>
        <dbReference type="ARBA" id="ARBA00022741"/>
    </source>
</evidence>
<evidence type="ECO:0000256" key="8">
    <source>
        <dbReference type="ARBA" id="ARBA00022679"/>
    </source>
</evidence>
<dbReference type="GO" id="GO:0000287">
    <property type="term" value="F:magnesium ion binding"/>
    <property type="evidence" value="ECO:0007669"/>
    <property type="project" value="TreeGrafter"/>
</dbReference>
<dbReference type="AlphaFoldDB" id="A0A0W8G6Y0"/>
<dbReference type="GO" id="GO:0004422">
    <property type="term" value="F:hypoxanthine phosphoribosyltransferase activity"/>
    <property type="evidence" value="ECO:0007669"/>
    <property type="project" value="InterPro"/>
</dbReference>
<reference evidence="14" key="1">
    <citation type="journal article" date="2015" name="Proc. Natl. Acad. Sci. U.S.A.">
        <title>Networks of energetic and metabolic interactions define dynamics in microbial communities.</title>
        <authorList>
            <person name="Embree M."/>
            <person name="Liu J.K."/>
            <person name="Al-Bassam M.M."/>
            <person name="Zengler K."/>
        </authorList>
    </citation>
    <scope>NUCLEOTIDE SEQUENCE</scope>
</reference>
<dbReference type="GO" id="GO:0006178">
    <property type="term" value="P:guanine salvage"/>
    <property type="evidence" value="ECO:0007669"/>
    <property type="project" value="TreeGrafter"/>
</dbReference>
<dbReference type="InterPro" id="IPR005904">
    <property type="entry name" value="Hxn_phspho_trans"/>
</dbReference>
<dbReference type="GO" id="GO:0000166">
    <property type="term" value="F:nucleotide binding"/>
    <property type="evidence" value="ECO:0007669"/>
    <property type="project" value="UniProtKB-KW"/>
</dbReference>
<dbReference type="SUPFAM" id="SSF53271">
    <property type="entry name" value="PRTase-like"/>
    <property type="match status" value="1"/>
</dbReference>
<dbReference type="NCBIfam" id="TIGR01203">
    <property type="entry name" value="HGPRTase"/>
    <property type="match status" value="1"/>
</dbReference>